<proteinExistence type="predicted"/>
<organism evidence="1 2">
    <name type="scientific">Parachitinimonas caeni</name>
    <dbReference type="NCBI Taxonomy" id="3031301"/>
    <lineage>
        <taxon>Bacteria</taxon>
        <taxon>Pseudomonadati</taxon>
        <taxon>Pseudomonadota</taxon>
        <taxon>Betaproteobacteria</taxon>
        <taxon>Neisseriales</taxon>
        <taxon>Chitinibacteraceae</taxon>
        <taxon>Parachitinimonas</taxon>
    </lineage>
</organism>
<accession>A0ABT7E1Q7</accession>
<keyword evidence="2" id="KW-1185">Reference proteome</keyword>
<protein>
    <submittedName>
        <fullName evidence="1">Uncharacterized protein</fullName>
    </submittedName>
</protein>
<reference evidence="1" key="1">
    <citation type="submission" date="2023-03" db="EMBL/GenBank/DDBJ databases">
        <title>Chitinimonas shenzhenensis gen. nov., sp. nov., a novel member of family Burkholderiaceae isolated from activated sludge collected in Shen Zhen, China.</title>
        <authorList>
            <person name="Wang X."/>
        </authorList>
    </citation>
    <scope>NUCLEOTIDE SEQUENCE</scope>
    <source>
        <strain evidence="1">DQS-5</strain>
    </source>
</reference>
<dbReference type="Proteomes" id="UP001172778">
    <property type="component" value="Unassembled WGS sequence"/>
</dbReference>
<evidence type="ECO:0000313" key="2">
    <source>
        <dbReference type="Proteomes" id="UP001172778"/>
    </source>
</evidence>
<name>A0ABT7E1Q7_9NEIS</name>
<evidence type="ECO:0000313" key="1">
    <source>
        <dbReference type="EMBL" id="MDK2126245.1"/>
    </source>
</evidence>
<comment type="caution">
    <text evidence="1">The sequence shown here is derived from an EMBL/GenBank/DDBJ whole genome shotgun (WGS) entry which is preliminary data.</text>
</comment>
<dbReference type="EMBL" id="JARRAF010000034">
    <property type="protein sequence ID" value="MDK2126245.1"/>
    <property type="molecule type" value="Genomic_DNA"/>
</dbReference>
<sequence length="354" mass="38005">MNTYLLIGSLVAEEPLATCSRDLKDAYEAENGPNKPTPVPVMQTAMGNRLYFPATGIRGALRRCSRDVIRQHVIAATGNAKPWSLDQHYLMTLGGLQSEESDRASVADVEKWRQANVHISLFGGGGVGYLNFVQGHLNVGNAICEDACEPTIFSGARVDDFSRDGRQIAYLSDGDIQSLIQRSHSVKARTDMAKQLKIAQKAWRDAKASGGDVDAAKAEMAALEDQIAASKKAGSVSVKMARAGYQAIPQGARMAQRCRLLQSNPVELGCLLAALSEFAMQPHLGAHGGTGCGLVSGEWEVFEVLSTGKQSLGMIKLTPYEPLELGSPALLEARSAFDSYLSSGKWDFSVPQSS</sequence>
<gene>
    <name evidence="1" type="ORF">PZA18_19560</name>
</gene>
<dbReference type="RefSeq" id="WP_284102565.1">
    <property type="nucleotide sequence ID" value="NZ_JARRAF010000034.1"/>
</dbReference>